<dbReference type="Gene3D" id="3.40.50.1360">
    <property type="match status" value="1"/>
</dbReference>
<dbReference type="EMBL" id="AJWZ01011255">
    <property type="protein sequence ID" value="EKC45882.1"/>
    <property type="molecule type" value="Genomic_DNA"/>
</dbReference>
<proteinExistence type="predicted"/>
<dbReference type="GO" id="GO:0042802">
    <property type="term" value="F:identical protein binding"/>
    <property type="evidence" value="ECO:0007669"/>
    <property type="project" value="TreeGrafter"/>
</dbReference>
<dbReference type="AlphaFoldDB" id="K1RAH8"/>
<dbReference type="GO" id="GO:0019262">
    <property type="term" value="P:N-acetylneuraminate catabolic process"/>
    <property type="evidence" value="ECO:0007669"/>
    <property type="project" value="TreeGrafter"/>
</dbReference>
<dbReference type="GO" id="GO:0005737">
    <property type="term" value="C:cytoplasm"/>
    <property type="evidence" value="ECO:0007669"/>
    <property type="project" value="TreeGrafter"/>
</dbReference>
<sequence length="55" mass="6033">TESTIQANARLFDDVSDVPTQALTMGIKTIMEAKKVLMLISGKDKSGYCQRSFHG</sequence>
<dbReference type="GO" id="GO:0006046">
    <property type="term" value="P:N-acetylglucosamine catabolic process"/>
    <property type="evidence" value="ECO:0007669"/>
    <property type="project" value="TreeGrafter"/>
</dbReference>
<dbReference type="GO" id="GO:0006043">
    <property type="term" value="P:glucosamine catabolic process"/>
    <property type="evidence" value="ECO:0007669"/>
    <property type="project" value="TreeGrafter"/>
</dbReference>
<name>K1RAH8_9ZZZZ</name>
<dbReference type="GO" id="GO:0004342">
    <property type="term" value="F:glucosamine-6-phosphate deaminase activity"/>
    <property type="evidence" value="ECO:0007669"/>
    <property type="project" value="InterPro"/>
</dbReference>
<comment type="caution">
    <text evidence="1">The sequence shown here is derived from an EMBL/GenBank/DDBJ whole genome shotgun (WGS) entry which is preliminary data.</text>
</comment>
<dbReference type="SUPFAM" id="SSF100950">
    <property type="entry name" value="NagB/RpiA/CoA transferase-like"/>
    <property type="match status" value="1"/>
</dbReference>
<gene>
    <name evidence="1" type="ORF">OBE_16617</name>
</gene>
<dbReference type="PANTHER" id="PTHR11280">
    <property type="entry name" value="GLUCOSAMINE-6-PHOSPHATE ISOMERASE"/>
    <property type="match status" value="1"/>
</dbReference>
<accession>K1RAH8</accession>
<protein>
    <submittedName>
        <fullName evidence="1">Glucosamine-6-phosphate isomerase</fullName>
    </submittedName>
</protein>
<keyword evidence="1" id="KW-0413">Isomerase</keyword>
<dbReference type="GO" id="GO:0016853">
    <property type="term" value="F:isomerase activity"/>
    <property type="evidence" value="ECO:0007669"/>
    <property type="project" value="UniProtKB-KW"/>
</dbReference>
<evidence type="ECO:0000313" key="1">
    <source>
        <dbReference type="EMBL" id="EKC45882.1"/>
    </source>
</evidence>
<organism evidence="1">
    <name type="scientific">human gut metagenome</name>
    <dbReference type="NCBI Taxonomy" id="408170"/>
    <lineage>
        <taxon>unclassified sequences</taxon>
        <taxon>metagenomes</taxon>
        <taxon>organismal metagenomes</taxon>
    </lineage>
</organism>
<dbReference type="InterPro" id="IPR004547">
    <property type="entry name" value="Glucosamine6P_isomerase"/>
</dbReference>
<feature type="non-terminal residue" evidence="1">
    <location>
        <position position="1"/>
    </location>
</feature>
<dbReference type="InterPro" id="IPR037171">
    <property type="entry name" value="NagB/RpiA_transferase-like"/>
</dbReference>
<reference evidence="1" key="1">
    <citation type="journal article" date="2013" name="Environ. Microbiol.">
        <title>Microbiota from the distal guts of lean and obese adolescents exhibit partial functional redundancy besides clear differences in community structure.</title>
        <authorList>
            <person name="Ferrer M."/>
            <person name="Ruiz A."/>
            <person name="Lanza F."/>
            <person name="Haange S.B."/>
            <person name="Oberbach A."/>
            <person name="Till H."/>
            <person name="Bargiela R."/>
            <person name="Campoy C."/>
            <person name="Segura M.T."/>
            <person name="Richter M."/>
            <person name="von Bergen M."/>
            <person name="Seifert J."/>
            <person name="Suarez A."/>
        </authorList>
    </citation>
    <scope>NUCLEOTIDE SEQUENCE</scope>
</reference>
<dbReference type="PANTHER" id="PTHR11280:SF5">
    <property type="entry name" value="GLUCOSAMINE-6-PHOSPHATE ISOMERASE"/>
    <property type="match status" value="1"/>
</dbReference>